<comment type="cofactor">
    <cofactor evidence="1">
        <name>Fe(2+)</name>
        <dbReference type="ChEBI" id="CHEBI:29033"/>
    </cofactor>
</comment>
<dbReference type="EnsemblPlants" id="ORUFI08G02380.1">
    <property type="protein sequence ID" value="ORUFI08G02380.1"/>
    <property type="gene ID" value="ORUFI08G02380"/>
</dbReference>
<evidence type="ECO:0000256" key="2">
    <source>
        <dbReference type="ARBA" id="ARBA00006622"/>
    </source>
</evidence>
<protein>
    <recommendedName>
        <fullName evidence="3">cysteine dioxygenase</fullName>
        <ecNumber evidence="3">1.13.11.20</ecNumber>
    </recommendedName>
</protein>
<dbReference type="GO" id="GO:0017172">
    <property type="term" value="F:cysteine dioxygenase activity"/>
    <property type="evidence" value="ECO:0007669"/>
    <property type="project" value="UniProtKB-EC"/>
</dbReference>
<evidence type="ECO:0000313" key="10">
    <source>
        <dbReference type="Proteomes" id="UP000008022"/>
    </source>
</evidence>
<dbReference type="PANTHER" id="PTHR22966">
    <property type="entry name" value="2-AMINOETHANETHIOL DIOXYGENASE"/>
    <property type="match status" value="1"/>
</dbReference>
<keyword evidence="5" id="KW-0560">Oxidoreductase</keyword>
<keyword evidence="6" id="KW-0408">Iron</keyword>
<organism evidence="9 10">
    <name type="scientific">Oryza rufipogon</name>
    <name type="common">Brownbeard rice</name>
    <name type="synonym">Asian wild rice</name>
    <dbReference type="NCBI Taxonomy" id="4529"/>
    <lineage>
        <taxon>Eukaryota</taxon>
        <taxon>Viridiplantae</taxon>
        <taxon>Streptophyta</taxon>
        <taxon>Embryophyta</taxon>
        <taxon>Tracheophyta</taxon>
        <taxon>Spermatophyta</taxon>
        <taxon>Magnoliopsida</taxon>
        <taxon>Liliopsida</taxon>
        <taxon>Poales</taxon>
        <taxon>Poaceae</taxon>
        <taxon>BOP clade</taxon>
        <taxon>Oryzoideae</taxon>
        <taxon>Oryzeae</taxon>
        <taxon>Oryzinae</taxon>
        <taxon>Oryza</taxon>
    </lineage>
</organism>
<comment type="catalytic activity">
    <reaction evidence="7">
        <text>L-cysteine + O2 = 3-sulfino-L-alanine + H(+)</text>
        <dbReference type="Rhea" id="RHEA:20441"/>
        <dbReference type="ChEBI" id="CHEBI:15378"/>
        <dbReference type="ChEBI" id="CHEBI:15379"/>
        <dbReference type="ChEBI" id="CHEBI:35235"/>
        <dbReference type="ChEBI" id="CHEBI:61085"/>
        <dbReference type="EC" id="1.13.11.20"/>
    </reaction>
    <physiologicalReaction direction="left-to-right" evidence="7">
        <dbReference type="Rhea" id="RHEA:20442"/>
    </physiologicalReaction>
</comment>
<dbReference type="GO" id="GO:0046872">
    <property type="term" value="F:metal ion binding"/>
    <property type="evidence" value="ECO:0007669"/>
    <property type="project" value="UniProtKB-KW"/>
</dbReference>
<dbReference type="eggNOG" id="KOG4281">
    <property type="taxonomic scope" value="Eukaryota"/>
</dbReference>
<dbReference type="Proteomes" id="UP000008022">
    <property type="component" value="Unassembled WGS sequence"/>
</dbReference>
<dbReference type="OMA" id="DSWRRRH"/>
<accession>A0A0E0QE08</accession>
<dbReference type="InterPro" id="IPR012864">
    <property type="entry name" value="PCO/ADO"/>
</dbReference>
<comment type="similarity">
    <text evidence="2">Belongs to the cysteine dioxygenase family.</text>
</comment>
<evidence type="ECO:0000256" key="3">
    <source>
        <dbReference type="ARBA" id="ARBA00013133"/>
    </source>
</evidence>
<dbReference type="GO" id="GO:0070483">
    <property type="term" value="P:detection of hypoxia"/>
    <property type="evidence" value="ECO:0007669"/>
    <property type="project" value="UniProtKB-ARBA"/>
</dbReference>
<dbReference type="PANTHER" id="PTHR22966:SF29">
    <property type="entry name" value="PLANT CYSTEINE OXIDASE 3"/>
    <property type="match status" value="1"/>
</dbReference>
<evidence type="ECO:0000256" key="7">
    <source>
        <dbReference type="ARBA" id="ARBA00024284"/>
    </source>
</evidence>
<evidence type="ECO:0000256" key="1">
    <source>
        <dbReference type="ARBA" id="ARBA00001954"/>
    </source>
</evidence>
<keyword evidence="10" id="KW-1185">Reference proteome</keyword>
<evidence type="ECO:0000256" key="4">
    <source>
        <dbReference type="ARBA" id="ARBA00022723"/>
    </source>
</evidence>
<evidence type="ECO:0000256" key="8">
    <source>
        <dbReference type="SAM" id="MobiDB-lite"/>
    </source>
</evidence>
<name>A0A0E0QE08_ORYRU</name>
<dbReference type="Gramene" id="ORUFI08G02380.1">
    <property type="protein sequence ID" value="ORUFI08G02380.1"/>
    <property type="gene ID" value="ORUFI08G02380"/>
</dbReference>
<dbReference type="HOGENOM" id="CLU_061320_4_1_1"/>
<dbReference type="InterPro" id="IPR011051">
    <property type="entry name" value="RmlC_Cupin_sf"/>
</dbReference>
<dbReference type="AlphaFoldDB" id="A0A0E0QE08"/>
<dbReference type="EC" id="1.13.11.20" evidence="3"/>
<dbReference type="SUPFAM" id="SSF51182">
    <property type="entry name" value="RmlC-like cupins"/>
    <property type="match status" value="1"/>
</dbReference>
<dbReference type="Pfam" id="PF07847">
    <property type="entry name" value="PCO_ADO"/>
    <property type="match status" value="2"/>
</dbReference>
<evidence type="ECO:0000256" key="5">
    <source>
        <dbReference type="ARBA" id="ARBA00023002"/>
    </source>
</evidence>
<keyword evidence="4" id="KW-0479">Metal-binding</keyword>
<evidence type="ECO:0000313" key="9">
    <source>
        <dbReference type="EnsemblPlants" id="ORUFI08G02380.1"/>
    </source>
</evidence>
<proteinExistence type="inferred from homology"/>
<sequence>MEERERGTSRSSTASSMGWGMPTRPPATSTPSRVQALYELCKRTFPSPSSALYELCKRTFPSPSSVAASSSPSSPPPDHAIRAISSLMDTITPVDVGLRDDNLEDGRGFGFFESNFLKNSARVARWAQPITYLHVYECDAFSAVIPLHDHPGMTVLSKLLYGSMHVKSYDWVEPAVLASGKPVRLGKLHTDDVLNAPCPTAVFSGGDSVGAPILIPEGGDSWRRRHTSALARDGFQFEAPFSPHYNVILALPLAVLYPQSGGNMHCFTSVKSCAVLDVIAPPYSESSGPAGQAKVVHGPDNYAWLEALNVPVNINMRPGMYTGPTIQEHLP</sequence>
<reference evidence="9" key="2">
    <citation type="submission" date="2015-06" db="UniProtKB">
        <authorList>
            <consortium name="EnsemblPlants"/>
        </authorList>
    </citation>
    <scope>IDENTIFICATION</scope>
</reference>
<evidence type="ECO:0000256" key="6">
    <source>
        <dbReference type="ARBA" id="ARBA00023004"/>
    </source>
</evidence>
<feature type="region of interest" description="Disordered" evidence="8">
    <location>
        <begin position="1"/>
        <end position="32"/>
    </location>
</feature>
<reference evidence="10" key="1">
    <citation type="submission" date="2013-06" db="EMBL/GenBank/DDBJ databases">
        <authorList>
            <person name="Zhao Q."/>
        </authorList>
    </citation>
    <scope>NUCLEOTIDE SEQUENCE</scope>
    <source>
        <strain evidence="10">cv. W1943</strain>
    </source>
</reference>